<feature type="compositionally biased region" description="Polar residues" evidence="1">
    <location>
        <begin position="84"/>
        <end position="93"/>
    </location>
</feature>
<proteinExistence type="predicted"/>
<comment type="caution">
    <text evidence="2">The sequence shown here is derived from an EMBL/GenBank/DDBJ whole genome shotgun (WGS) entry which is preliminary data.</text>
</comment>
<gene>
    <name evidence="2" type="ORF">CEURO_LOCUS17720</name>
</gene>
<protein>
    <submittedName>
        <fullName evidence="2">Uncharacterized protein</fullName>
    </submittedName>
</protein>
<evidence type="ECO:0000313" key="2">
    <source>
        <dbReference type="EMBL" id="CAH9107460.1"/>
    </source>
</evidence>
<evidence type="ECO:0000313" key="3">
    <source>
        <dbReference type="Proteomes" id="UP001152484"/>
    </source>
</evidence>
<organism evidence="2 3">
    <name type="scientific">Cuscuta europaea</name>
    <name type="common">European dodder</name>
    <dbReference type="NCBI Taxonomy" id="41803"/>
    <lineage>
        <taxon>Eukaryota</taxon>
        <taxon>Viridiplantae</taxon>
        <taxon>Streptophyta</taxon>
        <taxon>Embryophyta</taxon>
        <taxon>Tracheophyta</taxon>
        <taxon>Spermatophyta</taxon>
        <taxon>Magnoliopsida</taxon>
        <taxon>eudicotyledons</taxon>
        <taxon>Gunneridae</taxon>
        <taxon>Pentapetalae</taxon>
        <taxon>asterids</taxon>
        <taxon>lamiids</taxon>
        <taxon>Solanales</taxon>
        <taxon>Convolvulaceae</taxon>
        <taxon>Cuscuteae</taxon>
        <taxon>Cuscuta</taxon>
        <taxon>Cuscuta subgen. Cuscuta</taxon>
    </lineage>
</organism>
<dbReference type="AlphaFoldDB" id="A0A9P1EIY5"/>
<keyword evidence="3" id="KW-1185">Reference proteome</keyword>
<accession>A0A9P1EIY5</accession>
<reference evidence="2" key="1">
    <citation type="submission" date="2022-07" db="EMBL/GenBank/DDBJ databases">
        <authorList>
            <person name="Macas J."/>
            <person name="Novak P."/>
            <person name="Neumann P."/>
        </authorList>
    </citation>
    <scope>NUCLEOTIDE SEQUENCE</scope>
</reference>
<feature type="region of interest" description="Disordered" evidence="1">
    <location>
        <begin position="54"/>
        <end position="93"/>
    </location>
</feature>
<evidence type="ECO:0000256" key="1">
    <source>
        <dbReference type="SAM" id="MobiDB-lite"/>
    </source>
</evidence>
<dbReference type="Proteomes" id="UP001152484">
    <property type="component" value="Unassembled WGS sequence"/>
</dbReference>
<name>A0A9P1EIY5_CUSEU</name>
<sequence length="149" mass="16619">MTHSLLPGTSVARKASFLAAQLAETRTPFGINHALSVRAWFMGTEYTGVWDDRSERARPCDGAPQPDQLAQSHAWRKGSPALGRQSSPQTSVNARDKIDSHMPAIALDLLSMNLKPPSHLRFRNQYAERFAFLTFRTSNMQLLLQIVGQ</sequence>
<dbReference type="EMBL" id="CAMAPE010000051">
    <property type="protein sequence ID" value="CAH9107460.1"/>
    <property type="molecule type" value="Genomic_DNA"/>
</dbReference>